<dbReference type="Pfam" id="PF13692">
    <property type="entry name" value="Glyco_trans_1_4"/>
    <property type="match status" value="1"/>
</dbReference>
<dbReference type="RefSeq" id="WP_005319014.1">
    <property type="nucleotide sequence ID" value="NZ_AGVO01000068.1"/>
</dbReference>
<dbReference type="Pfam" id="PF13477">
    <property type="entry name" value="Glyco_trans_4_2"/>
    <property type="match status" value="1"/>
</dbReference>
<protein>
    <submittedName>
        <fullName evidence="2">Glycosyltransferase</fullName>
    </submittedName>
</protein>
<reference evidence="2 3" key="1">
    <citation type="journal article" date="2012" name="Front. Microbiol.">
        <title>Draft Genome Sequence of the Virulent Strain 01-B526 of the Fish Pathogen Aeromonas salmonicida.</title>
        <authorList>
            <person name="Charette S.J."/>
            <person name="Brochu F."/>
            <person name="Boyle B."/>
            <person name="Filion G."/>
            <person name="Tanaka K.H."/>
            <person name="Derome N."/>
        </authorList>
    </citation>
    <scope>NUCLEOTIDE SEQUENCE [LARGE SCALE GENOMIC DNA]</scope>
    <source>
        <strain evidence="2 3">01-B526</strain>
    </source>
</reference>
<sequence>MSIHLCMVANTAWSMWNFRGGLLSALLQRGYRITIVAPPDGTVFLLCDLGCSFIPLTLSAKGVNPFADLKLTWDLVKLYRRIDVDLIIHYTVKPNIYGSFAAWLCHLPTISITTGLGYALLNNGLIPKIVRLLYKYALKYPRLIIFLNEDDRNEFVSRRIIDSRKARIFPGEGVDLDFFYPVINPSEDDSIHFLLIARLLWDKGVGEYVAAAKYVRSVYPNVKFKLLGDFQANNPSAIGYEQLKVWINEGVLEYLGTTHDVRPVIMKSDCVVLPSYREGLPRTMIEAAAMAKPIIVTDVPGCSWMS</sequence>
<gene>
    <name evidence="2" type="ORF">IYQ_18466</name>
</gene>
<dbReference type="SUPFAM" id="SSF53756">
    <property type="entry name" value="UDP-Glycosyltransferase/glycogen phosphorylase"/>
    <property type="match status" value="1"/>
</dbReference>
<dbReference type="CDD" id="cd03808">
    <property type="entry name" value="GT4_CapM-like"/>
    <property type="match status" value="1"/>
</dbReference>
<accession>A0ABN0DVL6</accession>
<comment type="caution">
    <text evidence="2">The sequence shown here is derived from an EMBL/GenBank/DDBJ whole genome shotgun (WGS) entry which is preliminary data.</text>
</comment>
<name>A0ABN0DVL6_AERSS</name>
<dbReference type="EMBL" id="AGVO01000068">
    <property type="protein sequence ID" value="EHI51058.1"/>
    <property type="molecule type" value="Genomic_DNA"/>
</dbReference>
<dbReference type="PANTHER" id="PTHR12526:SF638">
    <property type="entry name" value="SPORE COAT PROTEIN SA"/>
    <property type="match status" value="1"/>
</dbReference>
<evidence type="ECO:0000313" key="3">
    <source>
        <dbReference type="Proteomes" id="UP000006428"/>
    </source>
</evidence>
<evidence type="ECO:0000259" key="1">
    <source>
        <dbReference type="Pfam" id="PF13477"/>
    </source>
</evidence>
<dbReference type="PANTHER" id="PTHR12526">
    <property type="entry name" value="GLYCOSYLTRANSFERASE"/>
    <property type="match status" value="1"/>
</dbReference>
<evidence type="ECO:0000313" key="2">
    <source>
        <dbReference type="EMBL" id="EHI51058.1"/>
    </source>
</evidence>
<organism evidence="2 3">
    <name type="scientific">Aeromonas salmonicida subsp. salmonicida 01-B526</name>
    <dbReference type="NCBI Taxonomy" id="1076135"/>
    <lineage>
        <taxon>Bacteria</taxon>
        <taxon>Pseudomonadati</taxon>
        <taxon>Pseudomonadota</taxon>
        <taxon>Gammaproteobacteria</taxon>
        <taxon>Aeromonadales</taxon>
        <taxon>Aeromonadaceae</taxon>
        <taxon>Aeromonas</taxon>
    </lineage>
</organism>
<keyword evidence="3" id="KW-1185">Reference proteome</keyword>
<dbReference type="Gene3D" id="3.40.50.2000">
    <property type="entry name" value="Glycogen Phosphorylase B"/>
    <property type="match status" value="2"/>
</dbReference>
<dbReference type="InterPro" id="IPR028098">
    <property type="entry name" value="Glyco_trans_4-like_N"/>
</dbReference>
<proteinExistence type="predicted"/>
<dbReference type="Proteomes" id="UP000006428">
    <property type="component" value="Unassembled WGS sequence"/>
</dbReference>
<feature type="domain" description="Glycosyltransferase subfamily 4-like N-terminal" evidence="1">
    <location>
        <begin position="5"/>
        <end position="146"/>
    </location>
</feature>